<evidence type="ECO:0000256" key="1">
    <source>
        <dbReference type="SAM" id="MobiDB-lite"/>
    </source>
</evidence>
<proteinExistence type="predicted"/>
<dbReference type="EMBL" id="JACGWJ010000024">
    <property type="protein sequence ID" value="KAL0320359.1"/>
    <property type="molecule type" value="Genomic_DNA"/>
</dbReference>
<dbReference type="AlphaFoldDB" id="A0AAW2LMG5"/>
<feature type="region of interest" description="Disordered" evidence="1">
    <location>
        <begin position="1"/>
        <end position="60"/>
    </location>
</feature>
<comment type="caution">
    <text evidence="2">The sequence shown here is derived from an EMBL/GenBank/DDBJ whole genome shotgun (WGS) entry which is preliminary data.</text>
</comment>
<feature type="compositionally biased region" description="Acidic residues" evidence="1">
    <location>
        <begin position="1"/>
        <end position="13"/>
    </location>
</feature>
<feature type="compositionally biased region" description="Basic and acidic residues" evidence="1">
    <location>
        <begin position="35"/>
        <end position="52"/>
    </location>
</feature>
<gene>
    <name evidence="2" type="ORF">Sradi_5297400</name>
</gene>
<sequence length="60" mass="6520">MFGDGNENETEANECERNGEGQVSEGFEGFEYEGEYGRQDREGQGLGEHGEDSEGQGLDG</sequence>
<reference evidence="2" key="2">
    <citation type="journal article" date="2024" name="Plant">
        <title>Genomic evolution and insights into agronomic trait innovations of Sesamum species.</title>
        <authorList>
            <person name="Miao H."/>
            <person name="Wang L."/>
            <person name="Qu L."/>
            <person name="Liu H."/>
            <person name="Sun Y."/>
            <person name="Le M."/>
            <person name="Wang Q."/>
            <person name="Wei S."/>
            <person name="Zheng Y."/>
            <person name="Lin W."/>
            <person name="Duan Y."/>
            <person name="Cao H."/>
            <person name="Xiong S."/>
            <person name="Wang X."/>
            <person name="Wei L."/>
            <person name="Li C."/>
            <person name="Ma Q."/>
            <person name="Ju M."/>
            <person name="Zhao R."/>
            <person name="Li G."/>
            <person name="Mu C."/>
            <person name="Tian Q."/>
            <person name="Mei H."/>
            <person name="Zhang T."/>
            <person name="Gao T."/>
            <person name="Zhang H."/>
        </authorList>
    </citation>
    <scope>NUCLEOTIDE SEQUENCE</scope>
    <source>
        <strain evidence="2">G02</strain>
    </source>
</reference>
<reference evidence="2" key="1">
    <citation type="submission" date="2020-06" db="EMBL/GenBank/DDBJ databases">
        <authorList>
            <person name="Li T."/>
            <person name="Hu X."/>
            <person name="Zhang T."/>
            <person name="Song X."/>
            <person name="Zhang H."/>
            <person name="Dai N."/>
            <person name="Sheng W."/>
            <person name="Hou X."/>
            <person name="Wei L."/>
        </authorList>
    </citation>
    <scope>NUCLEOTIDE SEQUENCE</scope>
    <source>
        <strain evidence="2">G02</strain>
        <tissue evidence="2">Leaf</tissue>
    </source>
</reference>
<name>A0AAW2LMG5_SESRA</name>
<evidence type="ECO:0000313" key="2">
    <source>
        <dbReference type="EMBL" id="KAL0320359.1"/>
    </source>
</evidence>
<accession>A0AAW2LMG5</accession>
<organism evidence="2">
    <name type="scientific">Sesamum radiatum</name>
    <name type="common">Black benniseed</name>
    <dbReference type="NCBI Taxonomy" id="300843"/>
    <lineage>
        <taxon>Eukaryota</taxon>
        <taxon>Viridiplantae</taxon>
        <taxon>Streptophyta</taxon>
        <taxon>Embryophyta</taxon>
        <taxon>Tracheophyta</taxon>
        <taxon>Spermatophyta</taxon>
        <taxon>Magnoliopsida</taxon>
        <taxon>eudicotyledons</taxon>
        <taxon>Gunneridae</taxon>
        <taxon>Pentapetalae</taxon>
        <taxon>asterids</taxon>
        <taxon>lamiids</taxon>
        <taxon>Lamiales</taxon>
        <taxon>Pedaliaceae</taxon>
        <taxon>Sesamum</taxon>
    </lineage>
</organism>
<protein>
    <submittedName>
        <fullName evidence="2">Uncharacterized protein</fullName>
    </submittedName>
</protein>